<name>A0A850R3M8_9LACO</name>
<keyword evidence="10" id="KW-1185">Reference proteome</keyword>
<sequence length="151" mass="16487">MSKQENTWGIILASHGNLAQEALNSAIMIAGPQEQVQTVGLYPGENLETLIAKYQEAQEVLGQEELLILTDLDGGTPTNAAAQFALQTPLNVAVFSGFTLGLILEILTHRQTDLGIVSQQLTTNWQVPVIDEVAKWQQFQARLGSNDEEDL</sequence>
<dbReference type="InterPro" id="IPR036662">
    <property type="entry name" value="PTS_EIIA_man-typ_sf"/>
</dbReference>
<dbReference type="PANTHER" id="PTHR33799">
    <property type="entry name" value="PTS PERMEASE-RELATED-RELATED"/>
    <property type="match status" value="1"/>
</dbReference>
<evidence type="ECO:0000313" key="10">
    <source>
        <dbReference type="Proteomes" id="UP000563523"/>
    </source>
</evidence>
<keyword evidence="2" id="KW-0813">Transport</keyword>
<keyword evidence="5" id="KW-0808">Transferase</keyword>
<dbReference type="SUPFAM" id="SSF53062">
    <property type="entry name" value="PTS system fructose IIA component-like"/>
    <property type="match status" value="1"/>
</dbReference>
<dbReference type="Pfam" id="PF03610">
    <property type="entry name" value="EIIA-man"/>
    <property type="match status" value="1"/>
</dbReference>
<keyword evidence="6" id="KW-0598">Phosphotransferase system</keyword>
<feature type="domain" description="PTS EIIA type-4" evidence="8">
    <location>
        <begin position="7"/>
        <end position="138"/>
    </location>
</feature>
<evidence type="ECO:0000256" key="5">
    <source>
        <dbReference type="ARBA" id="ARBA00022679"/>
    </source>
</evidence>
<evidence type="ECO:0000259" key="8">
    <source>
        <dbReference type="PROSITE" id="PS51096"/>
    </source>
</evidence>
<comment type="subcellular location">
    <subcellularLocation>
        <location evidence="1">Cytoplasm</location>
    </subcellularLocation>
</comment>
<keyword evidence="7" id="KW-0418">Kinase</keyword>
<dbReference type="InterPro" id="IPR051471">
    <property type="entry name" value="Bacterial_PTS_sugar_comp"/>
</dbReference>
<dbReference type="PANTHER" id="PTHR33799:SF1">
    <property type="entry name" value="PTS SYSTEM MANNOSE-SPECIFIC EIIAB COMPONENT-RELATED"/>
    <property type="match status" value="1"/>
</dbReference>
<gene>
    <name evidence="9" type="ORF">HU830_07375</name>
</gene>
<dbReference type="PROSITE" id="PS51096">
    <property type="entry name" value="PTS_EIIA_TYPE_4"/>
    <property type="match status" value="1"/>
</dbReference>
<evidence type="ECO:0000256" key="2">
    <source>
        <dbReference type="ARBA" id="ARBA00022448"/>
    </source>
</evidence>
<dbReference type="Gene3D" id="3.40.50.510">
    <property type="entry name" value="Phosphotransferase system, mannose-type IIA component"/>
    <property type="match status" value="1"/>
</dbReference>
<reference evidence="9 10" key="1">
    <citation type="submission" date="2020-06" db="EMBL/GenBank/DDBJ databases">
        <authorList>
            <person name="Kang J."/>
        </authorList>
    </citation>
    <scope>NUCLEOTIDE SEQUENCE [LARGE SCALE GENOMIC DNA]</scope>
    <source>
        <strain evidence="9 10">DCY120</strain>
    </source>
</reference>
<evidence type="ECO:0000256" key="3">
    <source>
        <dbReference type="ARBA" id="ARBA00022490"/>
    </source>
</evidence>
<accession>A0A850R3M8</accession>
<evidence type="ECO:0000256" key="6">
    <source>
        <dbReference type="ARBA" id="ARBA00022683"/>
    </source>
</evidence>
<protein>
    <submittedName>
        <fullName evidence="9">PTS sugar transporter subunit IIA</fullName>
    </submittedName>
</protein>
<keyword evidence="3" id="KW-0963">Cytoplasm</keyword>
<evidence type="ECO:0000313" key="9">
    <source>
        <dbReference type="EMBL" id="NVY96970.1"/>
    </source>
</evidence>
<dbReference type="EMBL" id="JABZEC010000006">
    <property type="protein sequence ID" value="NVY96970.1"/>
    <property type="molecule type" value="Genomic_DNA"/>
</dbReference>
<proteinExistence type="predicted"/>
<dbReference type="CDD" id="cd00006">
    <property type="entry name" value="PTS_IIA_man"/>
    <property type="match status" value="1"/>
</dbReference>
<dbReference type="Proteomes" id="UP000563523">
    <property type="component" value="Unassembled WGS sequence"/>
</dbReference>
<evidence type="ECO:0000256" key="4">
    <source>
        <dbReference type="ARBA" id="ARBA00022597"/>
    </source>
</evidence>
<evidence type="ECO:0000256" key="7">
    <source>
        <dbReference type="ARBA" id="ARBA00022777"/>
    </source>
</evidence>
<evidence type="ECO:0000256" key="1">
    <source>
        <dbReference type="ARBA" id="ARBA00004496"/>
    </source>
</evidence>
<dbReference type="RefSeq" id="WP_176943124.1">
    <property type="nucleotide sequence ID" value="NZ_JABZEC010000006.1"/>
</dbReference>
<dbReference type="InterPro" id="IPR004701">
    <property type="entry name" value="PTS_EIIA_man-typ"/>
</dbReference>
<comment type="caution">
    <text evidence="9">The sequence shown here is derived from an EMBL/GenBank/DDBJ whole genome shotgun (WGS) entry which is preliminary data.</text>
</comment>
<keyword evidence="4 9" id="KW-0762">Sugar transport</keyword>
<dbReference type="InterPro" id="IPR033887">
    <property type="entry name" value="PTS_IIA_man"/>
</dbReference>
<dbReference type="GO" id="GO:0009401">
    <property type="term" value="P:phosphoenolpyruvate-dependent sugar phosphotransferase system"/>
    <property type="evidence" value="ECO:0007669"/>
    <property type="project" value="UniProtKB-KW"/>
</dbReference>
<dbReference type="GO" id="GO:0016301">
    <property type="term" value="F:kinase activity"/>
    <property type="evidence" value="ECO:0007669"/>
    <property type="project" value="UniProtKB-KW"/>
</dbReference>
<dbReference type="GO" id="GO:0016020">
    <property type="term" value="C:membrane"/>
    <property type="evidence" value="ECO:0007669"/>
    <property type="project" value="InterPro"/>
</dbReference>
<dbReference type="AlphaFoldDB" id="A0A850R3M8"/>
<organism evidence="9 10">
    <name type="scientific">Bombilactobacillus apium</name>
    <dbReference type="NCBI Taxonomy" id="2675299"/>
    <lineage>
        <taxon>Bacteria</taxon>
        <taxon>Bacillati</taxon>
        <taxon>Bacillota</taxon>
        <taxon>Bacilli</taxon>
        <taxon>Lactobacillales</taxon>
        <taxon>Lactobacillaceae</taxon>
        <taxon>Bombilactobacillus</taxon>
    </lineage>
</organism>
<dbReference type="GO" id="GO:0005737">
    <property type="term" value="C:cytoplasm"/>
    <property type="evidence" value="ECO:0007669"/>
    <property type="project" value="UniProtKB-SubCell"/>
</dbReference>